<keyword evidence="3 4" id="KW-0378">Hydrolase</keyword>
<dbReference type="Pfam" id="PF02055">
    <property type="entry name" value="Glyco_hydro_30"/>
    <property type="match status" value="1"/>
</dbReference>
<keyword evidence="2" id="KW-0732">Signal</keyword>
<dbReference type="Gene3D" id="3.20.20.80">
    <property type="entry name" value="Glycosidases"/>
    <property type="match status" value="1"/>
</dbReference>
<evidence type="ECO:0000256" key="4">
    <source>
        <dbReference type="RuleBase" id="RU361188"/>
    </source>
</evidence>
<evidence type="ECO:0000256" key="3">
    <source>
        <dbReference type="ARBA" id="ARBA00022801"/>
    </source>
</evidence>
<keyword evidence="4 7" id="KW-0326">Glycosidase</keyword>
<comment type="caution">
    <text evidence="7">The sequence shown here is derived from an EMBL/GenBank/DDBJ whole genome shotgun (WGS) entry which is preliminary data.</text>
</comment>
<evidence type="ECO:0000313" key="8">
    <source>
        <dbReference type="Proteomes" id="UP001180825"/>
    </source>
</evidence>
<feature type="domain" description="Glycosyl hydrolase family 30 TIM-barrel" evidence="5">
    <location>
        <begin position="286"/>
        <end position="425"/>
    </location>
</feature>
<feature type="domain" description="Glycosyl hydrolase family 30 beta sandwich" evidence="6">
    <location>
        <begin position="527"/>
        <end position="612"/>
    </location>
</feature>
<evidence type="ECO:0000259" key="5">
    <source>
        <dbReference type="Pfam" id="PF02055"/>
    </source>
</evidence>
<dbReference type="InterPro" id="IPR013780">
    <property type="entry name" value="Glyco_hydro_b"/>
</dbReference>
<evidence type="ECO:0000313" key="7">
    <source>
        <dbReference type="EMBL" id="MDR7331246.1"/>
    </source>
</evidence>
<dbReference type="Pfam" id="PF17189">
    <property type="entry name" value="Glyco_hydro_30C"/>
    <property type="match status" value="1"/>
</dbReference>
<dbReference type="GO" id="GO:0033940">
    <property type="term" value="F:glucuronoarabinoxylan endo-1,4-beta-xylanase activity"/>
    <property type="evidence" value="ECO:0007669"/>
    <property type="project" value="UniProtKB-EC"/>
</dbReference>
<evidence type="ECO:0000259" key="6">
    <source>
        <dbReference type="Pfam" id="PF17189"/>
    </source>
</evidence>
<dbReference type="PANTHER" id="PTHR11069:SF38">
    <property type="entry name" value="GLUCURONOXYLANASE XYNC"/>
    <property type="match status" value="1"/>
</dbReference>
<dbReference type="InterPro" id="IPR001139">
    <property type="entry name" value="Glyco_hydro_30"/>
</dbReference>
<dbReference type="SUPFAM" id="SSF51445">
    <property type="entry name" value="(Trans)glycosidases"/>
    <property type="match status" value="1"/>
</dbReference>
<sequence>MSPRLRLSALLLPLGIAGCGGGGGGDTAAPTPPPAALQTPTLTWPEPAAIRWGTPLSAAQLNATASVAGSLAYTPAAGSQPEVGAQTLTVRFTPQDATRYAAVSTTRTLRVDKAVPQLRWDAPPALAQGSTLDASKLPTQPRALYGVQGAVDASSYARADGQPLASATAAAGSVALRARFVPTNGDRYEAAWVSTLLSVVPAPATARVDFGARRQAIDGFGGSAAWYYTPMNGARADVLFGTQGADALGLNILRLRIAPAAWNATAETADTGAWAAEMGNAVAAQARGAKVFASSWSPPASLKIVHPERRDPLWSGRLDPAQYGAYAKYLNAYIRYAAARGVTLHSISPQNEPDWDPTDYESCLWNADELRSWIANHGAAATAGSSTLLMAPESLNFSPATTEALLADPQAAARIGVLGGHLYGGVPQLSPAVLARGVPVWMTEHFLDSVNKSDAKTSWATSIDDALAIAHEVHESLAHGQYNAYVHWWLVNSSDAKPTGLIDANNKPNHFGIGLKHYSYFVRPGFVRVEATAQPMDGVRVSAYGGAQGQAVIVLSNEATAERSLTLAVNGSSTGWTPYRSTAQASFERLAPLNPSAGSLSLTLPARSLTTLVNLEYR</sequence>
<dbReference type="SUPFAM" id="SSF51011">
    <property type="entry name" value="Glycosyl hydrolase domain"/>
    <property type="match status" value="1"/>
</dbReference>
<dbReference type="InterPro" id="IPR033452">
    <property type="entry name" value="GH30_C"/>
</dbReference>
<dbReference type="InterPro" id="IPR033453">
    <property type="entry name" value="Glyco_hydro_30_TIM-barrel"/>
</dbReference>
<dbReference type="RefSeq" id="WP_310324125.1">
    <property type="nucleotide sequence ID" value="NZ_JAVDXV010000001.1"/>
</dbReference>
<dbReference type="InterPro" id="IPR017853">
    <property type="entry name" value="GH"/>
</dbReference>
<reference evidence="7 8" key="1">
    <citation type="submission" date="2023-07" db="EMBL/GenBank/DDBJ databases">
        <title>Sorghum-associated microbial communities from plants grown in Nebraska, USA.</title>
        <authorList>
            <person name="Schachtman D."/>
        </authorList>
    </citation>
    <scope>NUCLEOTIDE SEQUENCE [LARGE SCALE GENOMIC DNA]</scope>
    <source>
        <strain evidence="7 8">BE316</strain>
    </source>
</reference>
<accession>A0ABU2A234</accession>
<dbReference type="Proteomes" id="UP001180825">
    <property type="component" value="Unassembled WGS sequence"/>
</dbReference>
<dbReference type="PROSITE" id="PS51257">
    <property type="entry name" value="PROKAR_LIPOPROTEIN"/>
    <property type="match status" value="1"/>
</dbReference>
<protein>
    <submittedName>
        <fullName evidence="7">Glucuronoarabinoxylan endo-1,4-beta-xylanase</fullName>
        <ecNumber evidence="7">3.2.1.136</ecNumber>
    </submittedName>
</protein>
<dbReference type="PANTHER" id="PTHR11069">
    <property type="entry name" value="GLUCOSYLCERAMIDASE"/>
    <property type="match status" value="1"/>
</dbReference>
<dbReference type="Gene3D" id="2.60.40.1180">
    <property type="entry name" value="Golgi alpha-mannosidase II"/>
    <property type="match status" value="1"/>
</dbReference>
<keyword evidence="8" id="KW-1185">Reference proteome</keyword>
<proteinExistence type="inferred from homology"/>
<gene>
    <name evidence="7" type="ORF">J2X21_000358</name>
</gene>
<dbReference type="EC" id="3.2.1.136" evidence="7"/>
<dbReference type="EMBL" id="JAVDXV010000001">
    <property type="protein sequence ID" value="MDR7331246.1"/>
    <property type="molecule type" value="Genomic_DNA"/>
</dbReference>
<comment type="similarity">
    <text evidence="1 4">Belongs to the glycosyl hydrolase 30 family.</text>
</comment>
<evidence type="ECO:0000256" key="1">
    <source>
        <dbReference type="ARBA" id="ARBA00005382"/>
    </source>
</evidence>
<organism evidence="7 8">
    <name type="scientific">Roseateles asaccharophilus</name>
    <dbReference type="NCBI Taxonomy" id="582607"/>
    <lineage>
        <taxon>Bacteria</taxon>
        <taxon>Pseudomonadati</taxon>
        <taxon>Pseudomonadota</taxon>
        <taxon>Betaproteobacteria</taxon>
        <taxon>Burkholderiales</taxon>
        <taxon>Sphaerotilaceae</taxon>
        <taxon>Roseateles</taxon>
    </lineage>
</organism>
<name>A0ABU2A234_9BURK</name>
<evidence type="ECO:0000256" key="2">
    <source>
        <dbReference type="ARBA" id="ARBA00022729"/>
    </source>
</evidence>